<proteinExistence type="inferred from homology"/>
<protein>
    <submittedName>
        <fullName evidence="4">Glutamate-1-semialdehyde 2,1-aminomutase</fullName>
    </submittedName>
</protein>
<dbReference type="InterPro" id="IPR015424">
    <property type="entry name" value="PyrdxlP-dep_Trfase"/>
</dbReference>
<comment type="similarity">
    <text evidence="3">Belongs to the class-III pyridoxal-phosphate-dependent aminotransferase family.</text>
</comment>
<dbReference type="InterPro" id="IPR015421">
    <property type="entry name" value="PyrdxlP-dep_Trfase_major"/>
</dbReference>
<dbReference type="Proteomes" id="UP000248606">
    <property type="component" value="Unassembled WGS sequence"/>
</dbReference>
<dbReference type="Gene3D" id="3.90.1150.10">
    <property type="entry name" value="Aspartate Aminotransferase, domain 1"/>
    <property type="match status" value="1"/>
</dbReference>
<reference evidence="4 5" key="1">
    <citation type="submission" date="2017-08" db="EMBL/GenBank/DDBJ databases">
        <title>Infants hospitalized years apart are colonized by the same room-sourced microbial strains.</title>
        <authorList>
            <person name="Brooks B."/>
            <person name="Olm M.R."/>
            <person name="Firek B.A."/>
            <person name="Baker R."/>
            <person name="Thomas B.C."/>
            <person name="Morowitz M.J."/>
            <person name="Banfield J.F."/>
        </authorList>
    </citation>
    <scope>NUCLEOTIDE SEQUENCE [LARGE SCALE GENOMIC DNA]</scope>
    <source>
        <strain evidence="4">S2_006_000_R1_57</strain>
    </source>
</reference>
<name>A0A2W5ID82_9ACTN</name>
<dbReference type="GO" id="GO:0008483">
    <property type="term" value="F:transaminase activity"/>
    <property type="evidence" value="ECO:0007669"/>
    <property type="project" value="InterPro"/>
</dbReference>
<dbReference type="AlphaFoldDB" id="A0A2W5ID82"/>
<dbReference type="RefSeq" id="WP_303678698.1">
    <property type="nucleotide sequence ID" value="NZ_JBHWSZ010000021.1"/>
</dbReference>
<organism evidence="4 5">
    <name type="scientific">Lawsonella clevelandensis</name>
    <dbReference type="NCBI Taxonomy" id="1528099"/>
    <lineage>
        <taxon>Bacteria</taxon>
        <taxon>Bacillati</taxon>
        <taxon>Actinomycetota</taxon>
        <taxon>Actinomycetes</taxon>
        <taxon>Mycobacteriales</taxon>
        <taxon>Lawsonellaceae</taxon>
        <taxon>Lawsonella</taxon>
    </lineage>
</organism>
<evidence type="ECO:0000256" key="1">
    <source>
        <dbReference type="ARBA" id="ARBA00001933"/>
    </source>
</evidence>
<dbReference type="Gene3D" id="3.40.640.10">
    <property type="entry name" value="Type I PLP-dependent aspartate aminotransferase-like (Major domain)"/>
    <property type="match status" value="1"/>
</dbReference>
<gene>
    <name evidence="4" type="ORF">DI579_03460</name>
</gene>
<keyword evidence="2 3" id="KW-0663">Pyridoxal phosphate</keyword>
<dbReference type="EMBL" id="QFOZ01000003">
    <property type="protein sequence ID" value="PZP89268.1"/>
    <property type="molecule type" value="Genomic_DNA"/>
</dbReference>
<dbReference type="SUPFAM" id="SSF53383">
    <property type="entry name" value="PLP-dependent transferases"/>
    <property type="match status" value="1"/>
</dbReference>
<evidence type="ECO:0000256" key="3">
    <source>
        <dbReference type="RuleBase" id="RU003560"/>
    </source>
</evidence>
<evidence type="ECO:0000313" key="4">
    <source>
        <dbReference type="EMBL" id="PZP89268.1"/>
    </source>
</evidence>
<dbReference type="PANTHER" id="PTHR43713">
    <property type="entry name" value="GLUTAMATE-1-SEMIALDEHYDE 2,1-AMINOMUTASE"/>
    <property type="match status" value="1"/>
</dbReference>
<dbReference type="PANTHER" id="PTHR43713:SF3">
    <property type="entry name" value="GLUTAMATE-1-SEMIALDEHYDE 2,1-AMINOMUTASE 1, CHLOROPLASTIC-RELATED"/>
    <property type="match status" value="1"/>
</dbReference>
<evidence type="ECO:0000256" key="2">
    <source>
        <dbReference type="ARBA" id="ARBA00022898"/>
    </source>
</evidence>
<sequence>MDIFDYSTNREEFARAAAVIPGGIYGHLGPARGCHMPVSAYPFYASKAKGAHIRDSDGNKFIDHMSAYGTMICGYANNDIDDAALQACRNGDCTTLPSTLSIDLAELLVDTIHSAEWAIFAKNGSDAVSLAMMTARSATGRDKIIMYNGSYHGTHTWMRNAGDPGIAAADVANTIYIDWNNLQQLEDAIAAHEGDIAALIATPYMQYTFADNVLPAPGYWNDVRSICTAHGIVLILDDIRTGWRLDLAGSDHYFGFEADLICCGGALANGWNISALCGKDSLKNACSSVSYTGTYWHSAAPIAAAIATLTKLREHEDACGYMRMIGESLTSGLESISAQHGFHMVTTGEPCFFSIRLADDDNFVLHQEFIAECVKRGALFAPHHNHFTNLAETMEDVDQTLIIANEAFSAVASQHPDMGFTA</sequence>
<dbReference type="Pfam" id="PF00202">
    <property type="entry name" value="Aminotran_3"/>
    <property type="match status" value="1"/>
</dbReference>
<dbReference type="InterPro" id="IPR015422">
    <property type="entry name" value="PyrdxlP-dep_Trfase_small"/>
</dbReference>
<accession>A0A2W5ID82</accession>
<comment type="caution">
    <text evidence="4">The sequence shown here is derived from an EMBL/GenBank/DDBJ whole genome shotgun (WGS) entry which is preliminary data.</text>
</comment>
<comment type="cofactor">
    <cofactor evidence="1">
        <name>pyridoxal 5'-phosphate</name>
        <dbReference type="ChEBI" id="CHEBI:597326"/>
    </cofactor>
</comment>
<dbReference type="GO" id="GO:0030170">
    <property type="term" value="F:pyridoxal phosphate binding"/>
    <property type="evidence" value="ECO:0007669"/>
    <property type="project" value="InterPro"/>
</dbReference>
<evidence type="ECO:0000313" key="5">
    <source>
        <dbReference type="Proteomes" id="UP000248606"/>
    </source>
</evidence>
<dbReference type="InterPro" id="IPR005814">
    <property type="entry name" value="Aminotrans_3"/>
</dbReference>